<organism evidence="2 3">
    <name type="scientific">Pseudomonas neuropathica</name>
    <dbReference type="NCBI Taxonomy" id="2730425"/>
    <lineage>
        <taxon>Bacteria</taxon>
        <taxon>Pseudomonadati</taxon>
        <taxon>Pseudomonadota</taxon>
        <taxon>Gammaproteobacteria</taxon>
        <taxon>Pseudomonadales</taxon>
        <taxon>Pseudomonadaceae</taxon>
        <taxon>Pseudomonas</taxon>
    </lineage>
</organism>
<proteinExistence type="predicted"/>
<protein>
    <recommendedName>
        <fullName evidence="1">DUF6957 domain-containing protein</fullName>
    </recommendedName>
</protein>
<dbReference type="EMBL" id="JACOPX010000004">
    <property type="protein sequence ID" value="MBF6032845.1"/>
    <property type="molecule type" value="Genomic_DNA"/>
</dbReference>
<feature type="domain" description="DUF6957" evidence="1">
    <location>
        <begin position="19"/>
        <end position="125"/>
    </location>
</feature>
<dbReference type="InterPro" id="IPR054232">
    <property type="entry name" value="DUF6957"/>
</dbReference>
<comment type="caution">
    <text evidence="2">The sequence shown here is derived from an EMBL/GenBank/DDBJ whole genome shotgun (WGS) entry which is preliminary data.</text>
</comment>
<dbReference type="Proteomes" id="UP000722111">
    <property type="component" value="Unassembled WGS sequence"/>
</dbReference>
<dbReference type="RefSeq" id="WP_194933765.1">
    <property type="nucleotide sequence ID" value="NZ_JACOPX010000004.1"/>
</dbReference>
<name>A0ABS0BHX7_9PSED</name>
<evidence type="ECO:0000313" key="2">
    <source>
        <dbReference type="EMBL" id="MBF6032845.1"/>
    </source>
</evidence>
<sequence>MQTELIEDVLYGPARMIGGSRLGDEELIKLAQEEFAEQRFCIVRNWMLMDILLPDTQEKDVQKRGLQPSVLFVHKTVFDSEGRTAARDSFITGFQKNFQGCFFESEDAMYVLAGRGFRKHVSMPAFQALNEYRKAR</sequence>
<evidence type="ECO:0000313" key="3">
    <source>
        <dbReference type="Proteomes" id="UP000722111"/>
    </source>
</evidence>
<accession>A0ABS0BHX7</accession>
<gene>
    <name evidence="2" type="ORF">H8F23_06245</name>
</gene>
<dbReference type="Pfam" id="PF22275">
    <property type="entry name" value="DUF6957"/>
    <property type="match status" value="1"/>
</dbReference>
<keyword evidence="3" id="KW-1185">Reference proteome</keyword>
<reference evidence="2 3" key="1">
    <citation type="submission" date="2020-08" db="EMBL/GenBank/DDBJ databases">
        <title>Description of novel Pseudomonas species.</title>
        <authorList>
            <person name="Duman M."/>
            <person name="Mulet M."/>
            <person name="Altun S."/>
            <person name="Saticioglu I.B."/>
            <person name="Lalucat J."/>
            <person name="Garcia-Valdes E."/>
        </authorList>
    </citation>
    <scope>NUCLEOTIDE SEQUENCE [LARGE SCALE GENOMIC DNA]</scope>
    <source>
        <strain evidence="2 3">P155</strain>
    </source>
</reference>
<evidence type="ECO:0000259" key="1">
    <source>
        <dbReference type="Pfam" id="PF22275"/>
    </source>
</evidence>